<keyword evidence="1" id="KW-0732">Signal</keyword>
<feature type="chain" id="PRO_5021956915" evidence="1">
    <location>
        <begin position="23"/>
        <end position="489"/>
    </location>
</feature>
<comment type="caution">
    <text evidence="3">The sequence shown here is derived from an EMBL/GenBank/DDBJ whole genome shotgun (WGS) entry which is preliminary data.</text>
</comment>
<evidence type="ECO:0000313" key="3">
    <source>
        <dbReference type="EMBL" id="TMQ68083.1"/>
    </source>
</evidence>
<dbReference type="AlphaFoldDB" id="A0A538TWT8"/>
<dbReference type="InterPro" id="IPR019282">
    <property type="entry name" value="Glycoamylase-like_cons_dom"/>
</dbReference>
<feature type="signal peptide" evidence="1">
    <location>
        <begin position="1"/>
        <end position="22"/>
    </location>
</feature>
<reference evidence="3 4" key="1">
    <citation type="journal article" date="2019" name="Nat. Microbiol.">
        <title>Mediterranean grassland soil C-N compound turnover is dependent on rainfall and depth, and is mediated by genomically divergent microorganisms.</title>
        <authorList>
            <person name="Diamond S."/>
            <person name="Andeer P.F."/>
            <person name="Li Z."/>
            <person name="Crits-Christoph A."/>
            <person name="Burstein D."/>
            <person name="Anantharaman K."/>
            <person name="Lane K.R."/>
            <person name="Thomas B.C."/>
            <person name="Pan C."/>
            <person name="Northen T.R."/>
            <person name="Banfield J.F."/>
        </authorList>
    </citation>
    <scope>NUCLEOTIDE SEQUENCE [LARGE SCALE GENOMIC DNA]</scope>
    <source>
        <strain evidence="3">WS_8</strain>
    </source>
</reference>
<dbReference type="EMBL" id="VBOY01000017">
    <property type="protein sequence ID" value="TMQ68083.1"/>
    <property type="molecule type" value="Genomic_DNA"/>
</dbReference>
<accession>A0A538TWT8</accession>
<protein>
    <submittedName>
        <fullName evidence="3">Tat pathway signal protein</fullName>
    </submittedName>
</protein>
<sequence>MRAPWRAAAVVLLGLAALAAGAERAPAAGVRAEVAGSQGARPPIPPAHAAFLDTLEQRTFRWFWDLSDPSTGLTPDRWPTRSFVSVGAMGFALTAYPIGAERGWVARQAAAQRTLATLRFLWHAPQDTAARGMTGYRGFFYHFLDPTGGQRFENVELSTMDTALLMAGVLFCQSYFDRPSALEDSIRSLAESLYDRVDWRWAQIRPPTIALGWLPREGHLPYDWRGYNEAMILHILALGSPSHAVGPETWEAWTSRYRWGAFQGQEYLGFAPLFGHQYSHVWIDFRGIRDAAMRARGIDYFENSRRATLAHRAYAIANPSGFTGYGDRLWGLSACDGPLDSTVEIGGRLRSFRTYAARGVSFTEVTDDGTVAPTAAASSIVFAPEVVVPTLIAMRATYGESLFGRYGFVDALNPTLRVAVPVHHGRVDPTKGWFDTDYLGIDQGPILAMIENYRSELVWRTMRRNPHIRRGLERAGFTGGWLRAAPRKR</sequence>
<dbReference type="Pfam" id="PF10091">
    <property type="entry name" value="Glycoamylase"/>
    <property type="match status" value="1"/>
</dbReference>
<name>A0A538TWT8_UNCEI</name>
<feature type="domain" description="Glycoamylase-like" evidence="2">
    <location>
        <begin position="221"/>
        <end position="466"/>
    </location>
</feature>
<evidence type="ECO:0000259" key="2">
    <source>
        <dbReference type="Pfam" id="PF10091"/>
    </source>
</evidence>
<dbReference type="Proteomes" id="UP000316609">
    <property type="component" value="Unassembled WGS sequence"/>
</dbReference>
<evidence type="ECO:0000256" key="1">
    <source>
        <dbReference type="SAM" id="SignalP"/>
    </source>
</evidence>
<organism evidence="3 4">
    <name type="scientific">Eiseniibacteriota bacterium</name>
    <dbReference type="NCBI Taxonomy" id="2212470"/>
    <lineage>
        <taxon>Bacteria</taxon>
        <taxon>Candidatus Eiseniibacteriota</taxon>
    </lineage>
</organism>
<dbReference type="InterPro" id="IPR016883">
    <property type="entry name" value="UCP028431"/>
</dbReference>
<dbReference type="Gene3D" id="1.50.10.140">
    <property type="match status" value="1"/>
</dbReference>
<proteinExistence type="predicted"/>
<evidence type="ECO:0000313" key="4">
    <source>
        <dbReference type="Proteomes" id="UP000316609"/>
    </source>
</evidence>
<gene>
    <name evidence="3" type="ORF">E6K78_02430</name>
</gene>
<dbReference type="PIRSF" id="PIRSF028431">
    <property type="entry name" value="UCP028431"/>
    <property type="match status" value="1"/>
</dbReference>